<feature type="chain" id="PRO_5045075520" evidence="2">
    <location>
        <begin position="29"/>
        <end position="330"/>
    </location>
</feature>
<proteinExistence type="inferred from homology"/>
<name>A0ABN1KET9_9BURK</name>
<dbReference type="RefSeq" id="WP_141289091.1">
    <property type="nucleotide sequence ID" value="NZ_BAAAEW010000042.1"/>
</dbReference>
<comment type="caution">
    <text evidence="3">The sequence shown here is derived from an EMBL/GenBank/DDBJ whole genome shotgun (WGS) entry which is preliminary data.</text>
</comment>
<dbReference type="Pfam" id="PF03401">
    <property type="entry name" value="TctC"/>
    <property type="match status" value="1"/>
</dbReference>
<dbReference type="CDD" id="cd13579">
    <property type="entry name" value="PBP2_Bug_NagM"/>
    <property type="match status" value="1"/>
</dbReference>
<dbReference type="EMBL" id="BAAAEW010000042">
    <property type="protein sequence ID" value="GAA0764551.1"/>
    <property type="molecule type" value="Genomic_DNA"/>
</dbReference>
<comment type="similarity">
    <text evidence="1">Belongs to the UPF0065 (bug) family.</text>
</comment>
<evidence type="ECO:0000256" key="2">
    <source>
        <dbReference type="SAM" id="SignalP"/>
    </source>
</evidence>
<dbReference type="PANTHER" id="PTHR42928">
    <property type="entry name" value="TRICARBOXYLATE-BINDING PROTEIN"/>
    <property type="match status" value="1"/>
</dbReference>
<dbReference type="PANTHER" id="PTHR42928:SF5">
    <property type="entry name" value="BLR1237 PROTEIN"/>
    <property type="match status" value="1"/>
</dbReference>
<dbReference type="SUPFAM" id="SSF53850">
    <property type="entry name" value="Periplasmic binding protein-like II"/>
    <property type="match status" value="1"/>
</dbReference>
<organism evidence="3 4">
    <name type="scientific">Ideonella azotifigens</name>
    <dbReference type="NCBI Taxonomy" id="513160"/>
    <lineage>
        <taxon>Bacteria</taxon>
        <taxon>Pseudomonadati</taxon>
        <taxon>Pseudomonadota</taxon>
        <taxon>Betaproteobacteria</taxon>
        <taxon>Burkholderiales</taxon>
        <taxon>Sphaerotilaceae</taxon>
        <taxon>Ideonella</taxon>
    </lineage>
</organism>
<evidence type="ECO:0000313" key="4">
    <source>
        <dbReference type="Proteomes" id="UP001500279"/>
    </source>
</evidence>
<keyword evidence="4" id="KW-1185">Reference proteome</keyword>
<keyword evidence="2" id="KW-0732">Signal</keyword>
<dbReference type="PROSITE" id="PS51318">
    <property type="entry name" value="TAT"/>
    <property type="match status" value="1"/>
</dbReference>
<evidence type="ECO:0000256" key="1">
    <source>
        <dbReference type="ARBA" id="ARBA00006987"/>
    </source>
</evidence>
<protein>
    <submittedName>
        <fullName evidence="3">Bug family tripartite tricarboxylate transporter substrate binding protein</fullName>
    </submittedName>
</protein>
<dbReference type="Proteomes" id="UP001500279">
    <property type="component" value="Unassembled WGS sequence"/>
</dbReference>
<dbReference type="InterPro" id="IPR006311">
    <property type="entry name" value="TAT_signal"/>
</dbReference>
<reference evidence="3 4" key="1">
    <citation type="journal article" date="2019" name="Int. J. Syst. Evol. Microbiol.">
        <title>The Global Catalogue of Microorganisms (GCM) 10K type strain sequencing project: providing services to taxonomists for standard genome sequencing and annotation.</title>
        <authorList>
            <consortium name="The Broad Institute Genomics Platform"/>
            <consortium name="The Broad Institute Genome Sequencing Center for Infectious Disease"/>
            <person name="Wu L."/>
            <person name="Ma J."/>
        </authorList>
    </citation>
    <scope>NUCLEOTIDE SEQUENCE [LARGE SCALE GENOMIC DNA]</scope>
    <source>
        <strain evidence="3 4">JCM 15503</strain>
    </source>
</reference>
<dbReference type="Gene3D" id="3.40.190.10">
    <property type="entry name" value="Periplasmic binding protein-like II"/>
    <property type="match status" value="1"/>
</dbReference>
<gene>
    <name evidence="3" type="ORF">GCM10009107_50810</name>
</gene>
<dbReference type="InterPro" id="IPR005064">
    <property type="entry name" value="BUG"/>
</dbReference>
<sequence length="330" mass="34464">MRPTLSRRRLLQAALPLLAVPAWPLAQAQSAYAGGKPLRLLVGFPAGGGTDAIARILAEQLKDELGVPVVVENKPGAGGQLAAQSLKTAAPDGSTLFLSHDHTISILPQVVKTPGFEPARDFVPAGGFATFVNAFAVSGGTPAKSFNDYVAWAKAQGGKGSVGIPAPASVPEFLVKVIGQKYQLDLVPVPYRGSAPMMADMLGNQIPAGTGSIPDFIENHKSGKLRVVAVLGNTRQAVMPEVPTFAELGLAGFEDVPYYGIFAPAGTPRPTLDQFSAALAKVIAQPAVHERLTAMGLTVGHMSPDALGAREKAYTATWTRIIKASGFQPQ</sequence>
<accession>A0ABN1KET9</accession>
<feature type="signal peptide" evidence="2">
    <location>
        <begin position="1"/>
        <end position="28"/>
    </location>
</feature>
<evidence type="ECO:0000313" key="3">
    <source>
        <dbReference type="EMBL" id="GAA0764551.1"/>
    </source>
</evidence>
<dbReference type="PIRSF" id="PIRSF017082">
    <property type="entry name" value="YflP"/>
    <property type="match status" value="1"/>
</dbReference>
<dbReference type="Gene3D" id="3.40.190.150">
    <property type="entry name" value="Bordetella uptake gene, domain 1"/>
    <property type="match status" value="1"/>
</dbReference>
<dbReference type="InterPro" id="IPR042100">
    <property type="entry name" value="Bug_dom1"/>
</dbReference>